<dbReference type="Proteomes" id="UP001375539">
    <property type="component" value="Unassembled WGS sequence"/>
</dbReference>
<comment type="caution">
    <text evidence="1">The sequence shown here is derived from an EMBL/GenBank/DDBJ whole genome shotgun (WGS) entry which is preliminary data.</text>
</comment>
<accession>A0ACC6QH08</accession>
<protein>
    <submittedName>
        <fullName evidence="1">Uncharacterized protein</fullName>
    </submittedName>
</protein>
<proteinExistence type="predicted"/>
<gene>
    <name evidence="1" type="ORF">WKI58_14875</name>
</gene>
<name>A0ACC6QH08_9ACTN</name>
<reference evidence="1" key="1">
    <citation type="submission" date="2024-03" db="EMBL/GenBank/DDBJ databases">
        <title>Novel Streptomyces species of biotechnological and ecological value are a feature of Machair soil.</title>
        <authorList>
            <person name="Prole J.R."/>
            <person name="Goodfellow M."/>
            <person name="Allenby N."/>
            <person name="Ward A.C."/>
        </authorList>
    </citation>
    <scope>NUCLEOTIDE SEQUENCE</scope>
    <source>
        <strain evidence="1">MS1.AVA.4</strain>
    </source>
</reference>
<dbReference type="EMBL" id="JBBKAI010000002">
    <property type="protein sequence ID" value="MEJ8657793.1"/>
    <property type="molecule type" value="Genomic_DNA"/>
</dbReference>
<sequence>MKPDVAAVCAAQPARGAVPGLLPRVLLAAVPVLSLGMLGAVPSYVIAARRGTRADWAAVAVFTAATVGWLLQAAFTPVDTHGWQFAADCVLLGLSTAGAALHCLLVGPPAGGSR</sequence>
<evidence type="ECO:0000313" key="1">
    <source>
        <dbReference type="EMBL" id="MEJ8657793.1"/>
    </source>
</evidence>
<keyword evidence="2" id="KW-1185">Reference proteome</keyword>
<organism evidence="1 2">
    <name type="scientific">Streptomyces pratisoli</name>
    <dbReference type="NCBI Taxonomy" id="3139917"/>
    <lineage>
        <taxon>Bacteria</taxon>
        <taxon>Bacillati</taxon>
        <taxon>Actinomycetota</taxon>
        <taxon>Actinomycetes</taxon>
        <taxon>Kitasatosporales</taxon>
        <taxon>Streptomycetaceae</taxon>
        <taxon>Streptomyces</taxon>
    </lineage>
</organism>
<evidence type="ECO:0000313" key="2">
    <source>
        <dbReference type="Proteomes" id="UP001375539"/>
    </source>
</evidence>